<comment type="caution">
    <text evidence="2">The sequence shown here is derived from an EMBL/GenBank/DDBJ whole genome shotgun (WGS) entry which is preliminary data.</text>
</comment>
<dbReference type="Gene3D" id="2.60.210.10">
    <property type="entry name" value="Apoptosis, Tumor Necrosis Factor Receptor Associated Protein 2, Chain A"/>
    <property type="match status" value="1"/>
</dbReference>
<dbReference type="EMBL" id="CAJOAX010014813">
    <property type="protein sequence ID" value="CAF4148165.1"/>
    <property type="molecule type" value="Genomic_DNA"/>
</dbReference>
<proteinExistence type="predicted"/>
<dbReference type="PANTHER" id="PTHR10131">
    <property type="entry name" value="TNF RECEPTOR ASSOCIATED FACTOR"/>
    <property type="match status" value="1"/>
</dbReference>
<dbReference type="InterPro" id="IPR008974">
    <property type="entry name" value="TRAF-like"/>
</dbReference>
<name>A0A819XYT1_9BILA</name>
<feature type="domain" description="MATH" evidence="1">
    <location>
        <begin position="1"/>
        <end position="135"/>
    </location>
</feature>
<evidence type="ECO:0000259" key="1">
    <source>
        <dbReference type="PROSITE" id="PS50144"/>
    </source>
</evidence>
<feature type="non-terminal residue" evidence="2">
    <location>
        <position position="171"/>
    </location>
</feature>
<dbReference type="PROSITE" id="PS50144">
    <property type="entry name" value="MATH"/>
    <property type="match status" value="1"/>
</dbReference>
<dbReference type="AlphaFoldDB" id="A0A819XYT1"/>
<dbReference type="SUPFAM" id="SSF49599">
    <property type="entry name" value="TRAF domain-like"/>
    <property type="match status" value="1"/>
</dbReference>
<evidence type="ECO:0000313" key="2">
    <source>
        <dbReference type="EMBL" id="CAF4148165.1"/>
    </source>
</evidence>
<accession>A0A819XYT1</accession>
<organism evidence="2 3">
    <name type="scientific">Rotaria sordida</name>
    <dbReference type="NCBI Taxonomy" id="392033"/>
    <lineage>
        <taxon>Eukaryota</taxon>
        <taxon>Metazoa</taxon>
        <taxon>Spiralia</taxon>
        <taxon>Gnathifera</taxon>
        <taxon>Rotifera</taxon>
        <taxon>Eurotatoria</taxon>
        <taxon>Bdelloidea</taxon>
        <taxon>Philodinida</taxon>
        <taxon>Philodinidae</taxon>
        <taxon>Rotaria</taxon>
    </lineage>
</organism>
<reference evidence="2" key="1">
    <citation type="submission" date="2021-02" db="EMBL/GenBank/DDBJ databases">
        <authorList>
            <person name="Nowell W R."/>
        </authorList>
    </citation>
    <scope>NUCLEOTIDE SEQUENCE</scope>
</reference>
<dbReference type="GO" id="GO:0043122">
    <property type="term" value="P:regulation of canonical NF-kappaB signal transduction"/>
    <property type="evidence" value="ECO:0007669"/>
    <property type="project" value="TreeGrafter"/>
</dbReference>
<protein>
    <recommendedName>
        <fullName evidence="1">MATH domain-containing protein</fullName>
    </recommendedName>
</protein>
<dbReference type="Pfam" id="PF21355">
    <property type="entry name" value="TRAF-mep_MATH"/>
    <property type="match status" value="1"/>
</dbReference>
<sequence length="171" mass="19918">DAKSERQTSIYSSPFYSSLTGYKLCLRLYLNGDGDVRGRFISLFLIIMRNDYDAILHWPFSYEVSFCLIDQSTLNNNQHNMTASFWPDIGLDYFQRPVYSMNHGYGIKEFCSLVEFEQNKSFYIRDNTMFIEANINFLSERPVFSSILHTGGSPNDDDCINRTGENFMDRI</sequence>
<dbReference type="InterPro" id="IPR049342">
    <property type="entry name" value="TRAF1-6_MATH_dom"/>
</dbReference>
<evidence type="ECO:0000313" key="3">
    <source>
        <dbReference type="Proteomes" id="UP000663823"/>
    </source>
</evidence>
<dbReference type="Proteomes" id="UP000663823">
    <property type="component" value="Unassembled WGS sequence"/>
</dbReference>
<gene>
    <name evidence="2" type="ORF">OTI717_LOCUS36087</name>
</gene>
<dbReference type="PANTHER" id="PTHR10131:SF94">
    <property type="entry name" value="TNF RECEPTOR-ASSOCIATED FACTOR 4"/>
    <property type="match status" value="1"/>
</dbReference>
<dbReference type="InterPro" id="IPR002083">
    <property type="entry name" value="MATH/TRAF_dom"/>
</dbReference>